<dbReference type="SUPFAM" id="SSF50494">
    <property type="entry name" value="Trypsin-like serine proteases"/>
    <property type="match status" value="1"/>
</dbReference>
<feature type="domain" description="Peptidase S1" evidence="10">
    <location>
        <begin position="204"/>
        <end position="380"/>
    </location>
</feature>
<evidence type="ECO:0000313" key="12">
    <source>
        <dbReference type="EMBL" id="MBW6437971.1"/>
    </source>
</evidence>
<evidence type="ECO:0000313" key="13">
    <source>
        <dbReference type="Proteomes" id="UP001519863"/>
    </source>
</evidence>
<keyword evidence="6" id="KW-0865">Zymogen</keyword>
<comment type="similarity">
    <text evidence="1">Belongs to the peptidase S1 family.</text>
</comment>
<evidence type="ECO:0000256" key="9">
    <source>
        <dbReference type="SAM" id="SignalP"/>
    </source>
</evidence>
<dbReference type="CDD" id="cd21112">
    <property type="entry name" value="alphaLP-like"/>
    <property type="match status" value="1"/>
</dbReference>
<evidence type="ECO:0000259" key="11">
    <source>
        <dbReference type="Pfam" id="PF02983"/>
    </source>
</evidence>
<keyword evidence="3 9" id="KW-0732">Signal</keyword>
<dbReference type="Pfam" id="PF00089">
    <property type="entry name" value="Trypsin"/>
    <property type="match status" value="1"/>
</dbReference>
<evidence type="ECO:0000256" key="5">
    <source>
        <dbReference type="ARBA" id="ARBA00022825"/>
    </source>
</evidence>
<dbReference type="Gene3D" id="3.30.300.50">
    <property type="match status" value="2"/>
</dbReference>
<evidence type="ECO:0000256" key="1">
    <source>
        <dbReference type="ARBA" id="ARBA00007664"/>
    </source>
</evidence>
<proteinExistence type="inferred from homology"/>
<keyword evidence="5" id="KW-0720">Serine protease</keyword>
<dbReference type="Proteomes" id="UP001519863">
    <property type="component" value="Unassembled WGS sequence"/>
</dbReference>
<evidence type="ECO:0000256" key="4">
    <source>
        <dbReference type="ARBA" id="ARBA00022801"/>
    </source>
</evidence>
<feature type="domain" description="Peptidase S1A alpha-lytic prodomain" evidence="11">
    <location>
        <begin position="127"/>
        <end position="183"/>
    </location>
</feature>
<dbReference type="InterPro" id="IPR004236">
    <property type="entry name" value="Pept_S1_alpha_lytic"/>
</dbReference>
<protein>
    <submittedName>
        <fullName evidence="12">S1 family peptidase</fullName>
    </submittedName>
</protein>
<evidence type="ECO:0000259" key="10">
    <source>
        <dbReference type="Pfam" id="PF00089"/>
    </source>
</evidence>
<accession>A0ABS7BA68</accession>
<evidence type="ECO:0000256" key="6">
    <source>
        <dbReference type="ARBA" id="ARBA00023145"/>
    </source>
</evidence>
<feature type="compositionally biased region" description="Low complexity" evidence="8">
    <location>
        <begin position="396"/>
        <end position="412"/>
    </location>
</feature>
<dbReference type="InterPro" id="IPR035070">
    <property type="entry name" value="Streptogrisin_prodomain"/>
</dbReference>
<evidence type="ECO:0000256" key="3">
    <source>
        <dbReference type="ARBA" id="ARBA00022729"/>
    </source>
</evidence>
<keyword evidence="7" id="KW-1015">Disulfide bond</keyword>
<dbReference type="RefSeq" id="WP_220147247.1">
    <property type="nucleotide sequence ID" value="NZ_JAHXZI010000017.1"/>
</dbReference>
<dbReference type="Gene3D" id="2.40.10.10">
    <property type="entry name" value="Trypsin-like serine proteases"/>
    <property type="match status" value="2"/>
</dbReference>
<dbReference type="InterPro" id="IPR043504">
    <property type="entry name" value="Peptidase_S1_PA_chymotrypsin"/>
</dbReference>
<keyword evidence="13" id="KW-1185">Reference proteome</keyword>
<organism evidence="12 13">
    <name type="scientific">Actinoplanes hulinensis</name>
    <dbReference type="NCBI Taxonomy" id="1144547"/>
    <lineage>
        <taxon>Bacteria</taxon>
        <taxon>Bacillati</taxon>
        <taxon>Actinomycetota</taxon>
        <taxon>Actinomycetes</taxon>
        <taxon>Micromonosporales</taxon>
        <taxon>Micromonosporaceae</taxon>
        <taxon>Actinoplanes</taxon>
    </lineage>
</organism>
<sequence>MQRRPIAVAAVVAVAGAAAVAFTLPSLAGTDEDARSTAATGTPGGLSPELLAAMKRDLGLDGEQAATRLARSEWAGGVSATLAAQTGEDFGGAWLASDGTTLKVAVTDAGAVSVVKAAGAVPVLVKRSEAELDAAKTKLDAAAVDTDGLTGWYVDVTTNKVVVVAQPAAKSAALAAARSAGVSSDAVTVKISKAKPKPLFDVRGADPYFINVDGGQARCSIGFSVTTGFVTAGHCGEEGTATIGFNNQAQGTVEFSVFPGDADMGFVAVNDDWTPRPVVNDFQGNELPVAGNTEAPVGAAVCRSGSTTGTFCGTILAKNQTVRYPEGAVTGLTRTDVCAEGGDSGGPWLSGDQAQGVTSGGSGDCTVGGETFFQPVNEILAAQNLTLVTSEGDAGGATTPPATEPTTAPPAEEGGEASACDALPVQRTGTINRTGQAQAQPNGGAYRARAGTHTACLDAPDGADFDLVLQRLNNRGGFRTVARATGDGDKTLSFTGRSGTYRYVVVASAGAGAYSLGFNVQ</sequence>
<evidence type="ECO:0000256" key="2">
    <source>
        <dbReference type="ARBA" id="ARBA00022670"/>
    </source>
</evidence>
<feature type="region of interest" description="Disordered" evidence="8">
    <location>
        <begin position="391"/>
        <end position="416"/>
    </location>
</feature>
<reference evidence="12 13" key="1">
    <citation type="journal article" date="2013" name="Antonie Van Leeuwenhoek">
        <title>Actinoplanes hulinensis sp. nov., a novel actinomycete isolated from soybean root (Glycine max (L.) Merr).</title>
        <authorList>
            <person name="Shen Y."/>
            <person name="Liu C."/>
            <person name="Wang X."/>
            <person name="Zhao J."/>
            <person name="Jia F."/>
            <person name="Zhang Y."/>
            <person name="Wang L."/>
            <person name="Yang D."/>
            <person name="Xiang W."/>
        </authorList>
    </citation>
    <scope>NUCLEOTIDE SEQUENCE [LARGE SCALE GENOMIC DNA]</scope>
    <source>
        <strain evidence="12 13">NEAU-M9</strain>
    </source>
</reference>
<dbReference type="InterPro" id="IPR001316">
    <property type="entry name" value="Pept_S1A_streptogrisin"/>
</dbReference>
<dbReference type="PRINTS" id="PR00861">
    <property type="entry name" value="ALYTICPTASE"/>
</dbReference>
<dbReference type="InterPro" id="IPR001254">
    <property type="entry name" value="Trypsin_dom"/>
</dbReference>
<dbReference type="InterPro" id="IPR009003">
    <property type="entry name" value="Peptidase_S1_PA"/>
</dbReference>
<evidence type="ECO:0000256" key="7">
    <source>
        <dbReference type="ARBA" id="ARBA00023157"/>
    </source>
</evidence>
<dbReference type="EMBL" id="JAHXZI010000017">
    <property type="protein sequence ID" value="MBW6437971.1"/>
    <property type="molecule type" value="Genomic_DNA"/>
</dbReference>
<name>A0ABS7BA68_9ACTN</name>
<gene>
    <name evidence="12" type="ORF">KZ829_29990</name>
</gene>
<dbReference type="Pfam" id="PF02983">
    <property type="entry name" value="Pro_Al_protease"/>
    <property type="match status" value="1"/>
</dbReference>
<feature type="signal peptide" evidence="9">
    <location>
        <begin position="1"/>
        <end position="28"/>
    </location>
</feature>
<feature type="chain" id="PRO_5045640879" evidence="9">
    <location>
        <begin position="29"/>
        <end position="521"/>
    </location>
</feature>
<keyword evidence="2" id="KW-0645">Protease</keyword>
<comment type="caution">
    <text evidence="12">The sequence shown here is derived from an EMBL/GenBank/DDBJ whole genome shotgun (WGS) entry which is preliminary data.</text>
</comment>
<keyword evidence="4" id="KW-0378">Hydrolase</keyword>
<evidence type="ECO:0000256" key="8">
    <source>
        <dbReference type="SAM" id="MobiDB-lite"/>
    </source>
</evidence>